<protein>
    <submittedName>
        <fullName evidence="3">Uncharacterized protein</fullName>
    </submittedName>
</protein>
<name>A0A7S2UXV5_9STRA</name>
<evidence type="ECO:0000256" key="1">
    <source>
        <dbReference type="SAM" id="MobiDB-lite"/>
    </source>
</evidence>
<dbReference type="EMBL" id="HBHR01010600">
    <property type="protein sequence ID" value="CAD9862533.1"/>
    <property type="molecule type" value="Transcribed_RNA"/>
</dbReference>
<evidence type="ECO:0000313" key="3">
    <source>
        <dbReference type="EMBL" id="CAD9862533.1"/>
    </source>
</evidence>
<gene>
    <name evidence="3" type="ORF">FJAP1339_LOCUS5065</name>
</gene>
<keyword evidence="2" id="KW-0812">Transmembrane</keyword>
<sequence>MAAPYKMAFYHFTGQGGHLAVVKNFKCVEEAKEQQQREAEESQLADYYQAPSHEALVATSPQDQARPAPKQETNTKPAGSYFVAQEAPEWLKSTMPAARMAGERNVALRFLILVIVLVIMAFAVNFAIYTTIAILGKLFGH</sequence>
<proteinExistence type="predicted"/>
<feature type="transmembrane region" description="Helical" evidence="2">
    <location>
        <begin position="110"/>
        <end position="135"/>
    </location>
</feature>
<accession>A0A7S2UXV5</accession>
<keyword evidence="2" id="KW-0472">Membrane</keyword>
<feature type="region of interest" description="Disordered" evidence="1">
    <location>
        <begin position="58"/>
        <end position="78"/>
    </location>
</feature>
<evidence type="ECO:0000256" key="2">
    <source>
        <dbReference type="SAM" id="Phobius"/>
    </source>
</evidence>
<organism evidence="3">
    <name type="scientific">Fibrocapsa japonica</name>
    <dbReference type="NCBI Taxonomy" id="94617"/>
    <lineage>
        <taxon>Eukaryota</taxon>
        <taxon>Sar</taxon>
        <taxon>Stramenopiles</taxon>
        <taxon>Ochrophyta</taxon>
        <taxon>Raphidophyceae</taxon>
        <taxon>Chattonellales</taxon>
        <taxon>Chattonellaceae</taxon>
        <taxon>Fibrocapsa</taxon>
    </lineage>
</organism>
<dbReference type="AlphaFoldDB" id="A0A7S2UXV5"/>
<keyword evidence="2" id="KW-1133">Transmembrane helix</keyword>
<reference evidence="3" key="1">
    <citation type="submission" date="2021-01" db="EMBL/GenBank/DDBJ databases">
        <authorList>
            <person name="Corre E."/>
            <person name="Pelletier E."/>
            <person name="Niang G."/>
            <person name="Scheremetjew M."/>
            <person name="Finn R."/>
            <person name="Kale V."/>
            <person name="Holt S."/>
            <person name="Cochrane G."/>
            <person name="Meng A."/>
            <person name="Brown T."/>
            <person name="Cohen L."/>
        </authorList>
    </citation>
    <scope>NUCLEOTIDE SEQUENCE</scope>
    <source>
        <strain evidence="3">CCMP1661</strain>
    </source>
</reference>